<dbReference type="EMBL" id="KY684110">
    <property type="protein sequence ID" value="ARF12112.1"/>
    <property type="molecule type" value="Genomic_DNA"/>
</dbReference>
<protein>
    <submittedName>
        <fullName evidence="1">Uncharacterized protein</fullName>
    </submittedName>
</protein>
<accession>A0A1V0SK71</accession>
<name>A0A1V0SK71_9VIRU</name>
<sequence length="104" mass="12096">MSKAHFILYIIENNAKINLFKADILNEIMTTIFSCKETNHYVRKVNHNDARGTNKRNVKIIKQIESDTKINQVESVIKINSKIKNKLNKQSKKMLKLKVIKSVI</sequence>
<organism evidence="1">
    <name type="scientific">Klosneuvirus KNV1</name>
    <dbReference type="NCBI Taxonomy" id="1977640"/>
    <lineage>
        <taxon>Viruses</taxon>
        <taxon>Varidnaviria</taxon>
        <taxon>Bamfordvirae</taxon>
        <taxon>Nucleocytoviricota</taxon>
        <taxon>Megaviricetes</taxon>
        <taxon>Imitervirales</taxon>
        <taxon>Mimiviridae</taxon>
        <taxon>Klosneuvirinae</taxon>
        <taxon>Klosneuvirus</taxon>
    </lineage>
</organism>
<evidence type="ECO:0000313" key="1">
    <source>
        <dbReference type="EMBL" id="ARF12112.1"/>
    </source>
</evidence>
<proteinExistence type="predicted"/>
<reference evidence="1" key="1">
    <citation type="journal article" date="2017" name="Science">
        <title>Giant viruses with an expanded complement of translation system components.</title>
        <authorList>
            <person name="Schulz F."/>
            <person name="Yutin N."/>
            <person name="Ivanova N.N."/>
            <person name="Ortega D.R."/>
            <person name="Lee T.K."/>
            <person name="Vierheilig J."/>
            <person name="Daims H."/>
            <person name="Horn M."/>
            <person name="Wagner M."/>
            <person name="Jensen G.J."/>
            <person name="Kyrpides N.C."/>
            <person name="Koonin E.V."/>
            <person name="Woyke T."/>
        </authorList>
    </citation>
    <scope>NUCLEOTIDE SEQUENCE</scope>
    <source>
        <strain evidence="1">KNV1</strain>
    </source>
</reference>
<gene>
    <name evidence="1" type="ORF">Klosneuvirus_3_247</name>
</gene>